<dbReference type="Proteomes" id="UP001233999">
    <property type="component" value="Unassembled WGS sequence"/>
</dbReference>
<sequence length="79" mass="9506">LKCSFEMVDINDALKCLKCFEMVDINDAALKCSFEMKCFEMKCFEMKCFEMKCFEMVDINDALKCSFEMKWWILMMDFL</sequence>
<feature type="non-terminal residue" evidence="1">
    <location>
        <position position="1"/>
    </location>
</feature>
<feature type="non-terminal residue" evidence="1">
    <location>
        <position position="79"/>
    </location>
</feature>
<evidence type="ECO:0000313" key="2">
    <source>
        <dbReference type="Proteomes" id="UP001233999"/>
    </source>
</evidence>
<protein>
    <submittedName>
        <fullName evidence="1">Uncharacterized protein</fullName>
    </submittedName>
</protein>
<name>A0AAD8ALB2_DIPPU</name>
<proteinExistence type="predicted"/>
<accession>A0AAD8ALB2</accession>
<keyword evidence="2" id="KW-1185">Reference proteome</keyword>
<reference evidence="1" key="1">
    <citation type="journal article" date="2023" name="IScience">
        <title>Live-bearing cockroach genome reveals convergent evolutionary mechanisms linked to viviparity in insects and beyond.</title>
        <authorList>
            <person name="Fouks B."/>
            <person name="Harrison M.C."/>
            <person name="Mikhailova A.A."/>
            <person name="Marchal E."/>
            <person name="English S."/>
            <person name="Carruthers M."/>
            <person name="Jennings E.C."/>
            <person name="Chiamaka E.L."/>
            <person name="Frigard R.A."/>
            <person name="Pippel M."/>
            <person name="Attardo G.M."/>
            <person name="Benoit J.B."/>
            <person name="Bornberg-Bauer E."/>
            <person name="Tobe S.S."/>
        </authorList>
    </citation>
    <scope>NUCLEOTIDE SEQUENCE</scope>
    <source>
        <strain evidence="1">Stay&amp;Tobe</strain>
    </source>
</reference>
<comment type="caution">
    <text evidence="1">The sequence shown here is derived from an EMBL/GenBank/DDBJ whole genome shotgun (WGS) entry which is preliminary data.</text>
</comment>
<reference evidence="1" key="2">
    <citation type="submission" date="2023-05" db="EMBL/GenBank/DDBJ databases">
        <authorList>
            <person name="Fouks B."/>
        </authorList>
    </citation>
    <scope>NUCLEOTIDE SEQUENCE</scope>
    <source>
        <strain evidence="1">Stay&amp;Tobe</strain>
        <tissue evidence="1">Testes</tissue>
    </source>
</reference>
<dbReference type="EMBL" id="JASPKZ010000432">
    <property type="protein sequence ID" value="KAJ9600302.1"/>
    <property type="molecule type" value="Genomic_DNA"/>
</dbReference>
<organism evidence="1 2">
    <name type="scientific">Diploptera punctata</name>
    <name type="common">Pacific beetle cockroach</name>
    <dbReference type="NCBI Taxonomy" id="6984"/>
    <lineage>
        <taxon>Eukaryota</taxon>
        <taxon>Metazoa</taxon>
        <taxon>Ecdysozoa</taxon>
        <taxon>Arthropoda</taxon>
        <taxon>Hexapoda</taxon>
        <taxon>Insecta</taxon>
        <taxon>Pterygota</taxon>
        <taxon>Neoptera</taxon>
        <taxon>Polyneoptera</taxon>
        <taxon>Dictyoptera</taxon>
        <taxon>Blattodea</taxon>
        <taxon>Blaberoidea</taxon>
        <taxon>Blaberidae</taxon>
        <taxon>Diplopterinae</taxon>
        <taxon>Diploptera</taxon>
    </lineage>
</organism>
<dbReference type="AlphaFoldDB" id="A0AAD8ALB2"/>
<gene>
    <name evidence="1" type="ORF">L9F63_009378</name>
</gene>
<evidence type="ECO:0000313" key="1">
    <source>
        <dbReference type="EMBL" id="KAJ9600302.1"/>
    </source>
</evidence>